<dbReference type="PANTHER" id="PTHR12544:SF29">
    <property type="entry name" value="GLUTAMINASE"/>
    <property type="match status" value="1"/>
</dbReference>
<protein>
    <recommendedName>
        <fullName evidence="3 6">Glutaminase</fullName>
        <ecNumber evidence="3 6">3.5.1.2</ecNumber>
    </recommendedName>
</protein>
<dbReference type="HAMAP" id="MF_00313">
    <property type="entry name" value="Glutaminase"/>
    <property type="match status" value="1"/>
</dbReference>
<comment type="caution">
    <text evidence="6">Lacks conserved residue(s) required for the propagation of feature annotation.</text>
</comment>
<name>A0ABR9S7X8_9BURK</name>
<dbReference type="PANTHER" id="PTHR12544">
    <property type="entry name" value="GLUTAMINASE"/>
    <property type="match status" value="1"/>
</dbReference>
<dbReference type="EMBL" id="JADDIV010000005">
    <property type="protein sequence ID" value="MBE7369630.1"/>
    <property type="molecule type" value="Genomic_DNA"/>
</dbReference>
<comment type="caution">
    <text evidence="7">The sequence shown here is derived from an EMBL/GenBank/DDBJ whole genome shotgun (WGS) entry which is preliminary data.</text>
</comment>
<feature type="binding site" evidence="6">
    <location>
        <position position="68"/>
    </location>
    <ligand>
        <name>substrate</name>
    </ligand>
</feature>
<evidence type="ECO:0000313" key="8">
    <source>
        <dbReference type="Proteomes" id="UP000806285"/>
    </source>
</evidence>
<feature type="binding site" evidence="6">
    <location>
        <position position="193"/>
    </location>
    <ligand>
        <name>substrate</name>
    </ligand>
</feature>
<accession>A0ABR9S7X8</accession>
<dbReference type="Pfam" id="PF04960">
    <property type="entry name" value="Glutaminase"/>
    <property type="match status" value="1"/>
</dbReference>
<dbReference type="InterPro" id="IPR015868">
    <property type="entry name" value="Glutaminase"/>
</dbReference>
<sequence length="311" mass="33340">MDRKLPADAQAFLQGLLERHRANEEGKLTDYLPEFGATDPGTFAVAVATVDGELACAGDHGHAFTLQSMSKPFIYGLALDRFGRADVHRKVSVEPTGEAFNSIIELEEDHLPYNPMINSGAIAMSALLHHAAPEGAAEQIMAMFGAYLGREARLHEAVDAGALGGSHRNRAIAHLLRHFEVIGDDIEGALSLYARQCVVAVDTADLAMMAATLANGGVQPRTGCRAIGRDHLRDVLTLMFTCGMYDSSGAWAYTVGLPAKSGVSGGILAVVPGRMGLAVYSPRLDAHGHSVRGVEVFRSWSAQWRLGMFDR</sequence>
<dbReference type="SUPFAM" id="SSF56601">
    <property type="entry name" value="beta-lactamase/transpeptidase-like"/>
    <property type="match status" value="1"/>
</dbReference>
<evidence type="ECO:0000256" key="2">
    <source>
        <dbReference type="ARBA" id="ARBA00011881"/>
    </source>
</evidence>
<evidence type="ECO:0000313" key="7">
    <source>
        <dbReference type="EMBL" id="MBE7369630.1"/>
    </source>
</evidence>
<dbReference type="GO" id="GO:0004359">
    <property type="term" value="F:glutaminase activity"/>
    <property type="evidence" value="ECO:0007669"/>
    <property type="project" value="UniProtKB-EC"/>
</dbReference>
<comment type="similarity">
    <text evidence="1 6">Belongs to the glutaminase family.</text>
</comment>
<keyword evidence="8" id="KW-1185">Reference proteome</keyword>
<evidence type="ECO:0000256" key="4">
    <source>
        <dbReference type="ARBA" id="ARBA00022801"/>
    </source>
</evidence>
<organism evidence="7 8">
    <name type="scientific">Ramlibacter pallidus</name>
    <dbReference type="NCBI Taxonomy" id="2780087"/>
    <lineage>
        <taxon>Bacteria</taxon>
        <taxon>Pseudomonadati</taxon>
        <taxon>Pseudomonadota</taxon>
        <taxon>Betaproteobacteria</taxon>
        <taxon>Burkholderiales</taxon>
        <taxon>Comamonadaceae</taxon>
        <taxon>Ramlibacter</taxon>
    </lineage>
</organism>
<evidence type="ECO:0000256" key="5">
    <source>
        <dbReference type="ARBA" id="ARBA00049534"/>
    </source>
</evidence>
<feature type="binding site" evidence="6">
    <location>
        <position position="118"/>
    </location>
    <ligand>
        <name>substrate</name>
    </ligand>
</feature>
<dbReference type="Gene3D" id="3.40.710.10">
    <property type="entry name" value="DD-peptidase/beta-lactamase superfamily"/>
    <property type="match status" value="1"/>
</dbReference>
<dbReference type="NCBIfam" id="TIGR03814">
    <property type="entry name" value="Gln_ase"/>
    <property type="match status" value="1"/>
</dbReference>
<evidence type="ECO:0000256" key="6">
    <source>
        <dbReference type="HAMAP-Rule" id="MF_00313"/>
    </source>
</evidence>
<comment type="catalytic activity">
    <reaction evidence="5 6">
        <text>L-glutamine + H2O = L-glutamate + NH4(+)</text>
        <dbReference type="Rhea" id="RHEA:15889"/>
        <dbReference type="ChEBI" id="CHEBI:15377"/>
        <dbReference type="ChEBI" id="CHEBI:28938"/>
        <dbReference type="ChEBI" id="CHEBI:29985"/>
        <dbReference type="ChEBI" id="CHEBI:58359"/>
        <dbReference type="EC" id="3.5.1.2"/>
    </reaction>
</comment>
<keyword evidence="4 6" id="KW-0378">Hydrolase</keyword>
<dbReference type="RefSeq" id="WP_193678244.1">
    <property type="nucleotide sequence ID" value="NZ_JADDIV010000005.1"/>
</dbReference>
<feature type="binding site" evidence="6">
    <location>
        <position position="245"/>
    </location>
    <ligand>
        <name>substrate</name>
    </ligand>
</feature>
<dbReference type="Proteomes" id="UP000806285">
    <property type="component" value="Unassembled WGS sequence"/>
</dbReference>
<feature type="binding site" evidence="6">
    <location>
        <position position="169"/>
    </location>
    <ligand>
        <name>substrate</name>
    </ligand>
</feature>
<gene>
    <name evidence="6 7" type="primary">glsA</name>
    <name evidence="7" type="ORF">IM787_18855</name>
</gene>
<dbReference type="EC" id="3.5.1.2" evidence="3 6"/>
<evidence type="ECO:0000256" key="1">
    <source>
        <dbReference type="ARBA" id="ARBA00011076"/>
    </source>
</evidence>
<keyword evidence="6" id="KW-0007">Acetylation</keyword>
<dbReference type="InterPro" id="IPR012338">
    <property type="entry name" value="Beta-lactam/transpept-like"/>
</dbReference>
<proteinExistence type="inferred from homology"/>
<feature type="binding site" evidence="6">
    <location>
        <position position="263"/>
    </location>
    <ligand>
        <name>substrate</name>
    </ligand>
</feature>
<reference evidence="7 8" key="1">
    <citation type="submission" date="2020-10" db="EMBL/GenBank/DDBJ databases">
        <title>Ramlibacter sp. HM2 16S ribosomal RNA gene Genome sequencing and assembly.</title>
        <authorList>
            <person name="Kang M."/>
        </authorList>
    </citation>
    <scope>NUCLEOTIDE SEQUENCE [LARGE SCALE GENOMIC DNA]</scope>
    <source>
        <strain evidence="7 8">HM2</strain>
    </source>
</reference>
<evidence type="ECO:0000256" key="3">
    <source>
        <dbReference type="ARBA" id="ARBA00012918"/>
    </source>
</evidence>
<comment type="subunit">
    <text evidence="2 6">Homotetramer.</text>
</comment>